<dbReference type="Gramene" id="TraesNOR6A03G03426700.1">
    <property type="protein sequence ID" value="TraesNOR6A03G03426700.1"/>
    <property type="gene ID" value="TraesNOR6A03G03426700"/>
</dbReference>
<dbReference type="AlphaFoldDB" id="A0A3B6NVB6"/>
<dbReference type="OMA" id="KQREGIC"/>
<accession>A0A3B6NVB6</accession>
<dbReference type="Gramene" id="TraesCLE_scaffold_209939_01G000100.1">
    <property type="protein sequence ID" value="TraesCLE_scaffold_209939_01G000100.1"/>
    <property type="gene ID" value="TraesCLE_scaffold_209939_01G000100"/>
</dbReference>
<dbReference type="Proteomes" id="UP000019116">
    <property type="component" value="Chromosome 6A"/>
</dbReference>
<protein>
    <submittedName>
        <fullName evidence="1">Uncharacterized protein</fullName>
    </submittedName>
</protein>
<proteinExistence type="predicted"/>
<reference evidence="1" key="2">
    <citation type="submission" date="2018-10" db="UniProtKB">
        <authorList>
            <consortium name="EnsemblPlants"/>
        </authorList>
    </citation>
    <scope>IDENTIFICATION</scope>
</reference>
<dbReference type="EnsemblPlants" id="TraesCS6A02G348800.1">
    <property type="protein sequence ID" value="TraesCS6A02G348800.1"/>
    <property type="gene ID" value="TraesCS6A02G348800"/>
</dbReference>
<dbReference type="Gramene" id="TraesRN6A0100881600.1">
    <property type="protein sequence ID" value="TraesRN6A0100881600.1"/>
    <property type="gene ID" value="TraesRN6A0100881600"/>
</dbReference>
<reference evidence="1" key="1">
    <citation type="submission" date="2018-08" db="EMBL/GenBank/DDBJ databases">
        <authorList>
            <person name="Rossello M."/>
        </authorList>
    </citation>
    <scope>NUCLEOTIDE SEQUENCE [LARGE SCALE GENOMIC DNA]</scope>
    <source>
        <strain evidence="1">cv. Chinese Spring</strain>
    </source>
</reference>
<dbReference type="Gramene" id="TraesLAC6A03G03349840.1">
    <property type="protein sequence ID" value="TraesLAC6A03G03349840.1"/>
    <property type="gene ID" value="TraesLAC6A03G03349840"/>
</dbReference>
<dbReference type="Gramene" id="TraesWEE_scaffold_106678_01G000100.1">
    <property type="protein sequence ID" value="TraesWEE_scaffold_106678_01G000100.1"/>
    <property type="gene ID" value="TraesWEE_scaffold_106678_01G000100"/>
</dbReference>
<dbReference type="Gramene" id="TraesCS6A02G348800.1">
    <property type="protein sequence ID" value="TraesCS6A02G348800.1"/>
    <property type="gene ID" value="TraesCS6A02G348800"/>
</dbReference>
<evidence type="ECO:0000313" key="1">
    <source>
        <dbReference type="EnsemblPlants" id="TraesCS6A02G348800.1"/>
    </source>
</evidence>
<evidence type="ECO:0000313" key="2">
    <source>
        <dbReference type="Proteomes" id="UP000019116"/>
    </source>
</evidence>
<dbReference type="Gramene" id="TraesROB_scaffold_023672_01G000100.1">
    <property type="protein sequence ID" value="TraesROB_scaffold_023672_01G000100.1"/>
    <property type="gene ID" value="TraesROB_scaffold_023672_01G000100"/>
</dbReference>
<dbReference type="Gramene" id="TraesCS6A03G0897300.1">
    <property type="protein sequence ID" value="TraesCS6A03G0897300.1.CDS"/>
    <property type="gene ID" value="TraesCS6A03G0897300"/>
</dbReference>
<name>A0A3B6NVB6_WHEAT</name>
<sequence length="82" mass="9294">MPIHLLLQCIHLRLRRWLPRPELLRRSPPPSASAALVLSSAARHAVRFILCIVEADPKQQKQRAGICMQAVAGCRIFLQVLY</sequence>
<dbReference type="Gramene" id="TraesJUL6A03G03419700.1">
    <property type="protein sequence ID" value="TraesJUL6A03G03419700.1"/>
    <property type="gene ID" value="TraesJUL6A03G03419700"/>
</dbReference>
<keyword evidence="2" id="KW-1185">Reference proteome</keyword>
<dbReference type="Gramene" id="TraesARI6A03G03350190.1">
    <property type="protein sequence ID" value="TraesARI6A03G03350190.1"/>
    <property type="gene ID" value="TraesARI6A03G03350190"/>
</dbReference>
<dbReference type="Gramene" id="TraesSYM6A03G03335690.1">
    <property type="protein sequence ID" value="TraesSYM6A03G03335690.1"/>
    <property type="gene ID" value="TraesSYM6A03G03335690"/>
</dbReference>
<organism evidence="1">
    <name type="scientific">Triticum aestivum</name>
    <name type="common">Wheat</name>
    <dbReference type="NCBI Taxonomy" id="4565"/>
    <lineage>
        <taxon>Eukaryota</taxon>
        <taxon>Viridiplantae</taxon>
        <taxon>Streptophyta</taxon>
        <taxon>Embryophyta</taxon>
        <taxon>Tracheophyta</taxon>
        <taxon>Spermatophyta</taxon>
        <taxon>Magnoliopsida</taxon>
        <taxon>Liliopsida</taxon>
        <taxon>Poales</taxon>
        <taxon>Poaceae</taxon>
        <taxon>BOP clade</taxon>
        <taxon>Pooideae</taxon>
        <taxon>Triticodae</taxon>
        <taxon>Triticeae</taxon>
        <taxon>Triticinae</taxon>
        <taxon>Triticum</taxon>
    </lineage>
</organism>